<dbReference type="InterPro" id="IPR059081">
    <property type="entry name" value="PRRT3-4"/>
</dbReference>
<feature type="transmembrane region" description="Helical" evidence="8">
    <location>
        <begin position="197"/>
        <end position="218"/>
    </location>
</feature>
<evidence type="ECO:0000313" key="10">
    <source>
        <dbReference type="Proteomes" id="UP000515163"/>
    </source>
</evidence>
<dbReference type="Proteomes" id="UP000515163">
    <property type="component" value="Unplaced"/>
</dbReference>
<feature type="domain" description="Proline-rich transmembrane protein 3/4" evidence="9">
    <location>
        <begin position="33"/>
        <end position="343"/>
    </location>
</feature>
<proteinExistence type="predicted"/>
<protein>
    <submittedName>
        <fullName evidence="11 12">Proline-rich transmembrane protein 4-like</fullName>
    </submittedName>
</protein>
<accession>A0A6P8J2W9</accession>
<evidence type="ECO:0000313" key="12">
    <source>
        <dbReference type="RefSeq" id="XP_031574307.1"/>
    </source>
</evidence>
<evidence type="ECO:0000256" key="6">
    <source>
        <dbReference type="ARBA" id="ARBA00023136"/>
    </source>
</evidence>
<dbReference type="OrthoDB" id="10066605at2759"/>
<feature type="compositionally biased region" description="Polar residues" evidence="7">
    <location>
        <begin position="24"/>
        <end position="33"/>
    </location>
</feature>
<keyword evidence="6 8" id="KW-0472">Membrane</keyword>
<dbReference type="InterPro" id="IPR052836">
    <property type="entry name" value="PRRT_domain-containing"/>
</dbReference>
<evidence type="ECO:0000256" key="3">
    <source>
        <dbReference type="ARBA" id="ARBA00022692"/>
    </source>
</evidence>
<keyword evidence="3 8" id="KW-0812">Transmembrane</keyword>
<evidence type="ECO:0000256" key="2">
    <source>
        <dbReference type="ARBA" id="ARBA00022553"/>
    </source>
</evidence>
<evidence type="ECO:0000313" key="11">
    <source>
        <dbReference type="RefSeq" id="XP_031574306.1"/>
    </source>
</evidence>
<keyword evidence="4" id="KW-0732">Signal</keyword>
<dbReference type="SUPFAM" id="SSF103473">
    <property type="entry name" value="MFS general substrate transporter"/>
    <property type="match status" value="1"/>
</dbReference>
<dbReference type="PANTHER" id="PTHR35578:SF6">
    <property type="entry name" value="PROLINE-RICH TRANSMEMBRANE PROTEIN 4"/>
    <property type="match status" value="1"/>
</dbReference>
<keyword evidence="10" id="KW-1185">Reference proteome</keyword>
<comment type="subcellular location">
    <subcellularLocation>
        <location evidence="1">Membrane</location>
        <topology evidence="1">Multi-pass membrane protein</topology>
    </subcellularLocation>
</comment>
<gene>
    <name evidence="11 12" type="primary">LOC116308085</name>
</gene>
<sequence length="375" mass="42683">MSGTPSSSPEYIPFSSAEPERSPTSEPEASLPNSAAEPIPEWDTATVTWEWFWDVHWIGLGCLFTILALYSLWSVLNVARESKKRSRVVSIFICSMIFVLGSSRALFLFINPYESPQCHMLSVCPFILTRILFGLGLPCLTAAFSFIQLVFLQVVKLKLYPRKVQNWKFLLTIVMIHFSLALVIEIVVFLYADWRSLSLVCQAFFIVFSLVLSTSFIYTGRKIIHRVNQSARQVSKMGTRSVNAKNIAKNPSRKPGLSKLVRITFLTAALGFISCALQLYSIFVVYDMYRSTSKREPEPWPWLVFQTLYRIVELLAGITMGYVCPRQANVQKKSPMSPCWSTFEGRKRRYRPAVFYTDSGTTDPSVNHSTELELL</sequence>
<feature type="transmembrane region" description="Helical" evidence="8">
    <location>
        <begin position="167"/>
        <end position="191"/>
    </location>
</feature>
<dbReference type="RefSeq" id="XP_031574307.1">
    <property type="nucleotide sequence ID" value="XM_031718447.1"/>
</dbReference>
<feature type="transmembrane region" description="Helical" evidence="8">
    <location>
        <begin position="260"/>
        <end position="283"/>
    </location>
</feature>
<feature type="transmembrane region" description="Helical" evidence="8">
    <location>
        <begin position="131"/>
        <end position="155"/>
    </location>
</feature>
<feature type="transmembrane region" description="Helical" evidence="8">
    <location>
        <begin position="88"/>
        <end position="111"/>
    </location>
</feature>
<evidence type="ECO:0000256" key="1">
    <source>
        <dbReference type="ARBA" id="ARBA00004141"/>
    </source>
</evidence>
<dbReference type="RefSeq" id="XP_031574306.1">
    <property type="nucleotide sequence ID" value="XM_031718446.1"/>
</dbReference>
<reference evidence="11 12" key="1">
    <citation type="submission" date="2025-04" db="UniProtKB">
        <authorList>
            <consortium name="RefSeq"/>
        </authorList>
    </citation>
    <scope>IDENTIFICATION</scope>
    <source>
        <tissue evidence="11 12">Tentacle</tissue>
    </source>
</reference>
<name>A0A6P8J2W9_ACTTE</name>
<dbReference type="InterPro" id="IPR036259">
    <property type="entry name" value="MFS_trans_sf"/>
</dbReference>
<evidence type="ECO:0000256" key="7">
    <source>
        <dbReference type="SAM" id="MobiDB-lite"/>
    </source>
</evidence>
<evidence type="ECO:0000256" key="8">
    <source>
        <dbReference type="SAM" id="Phobius"/>
    </source>
</evidence>
<evidence type="ECO:0000256" key="5">
    <source>
        <dbReference type="ARBA" id="ARBA00022989"/>
    </source>
</evidence>
<feature type="transmembrane region" description="Helical" evidence="8">
    <location>
        <begin position="303"/>
        <end position="324"/>
    </location>
</feature>
<dbReference type="KEGG" id="aten:116308085"/>
<feature type="region of interest" description="Disordered" evidence="7">
    <location>
        <begin position="1"/>
        <end position="36"/>
    </location>
</feature>
<evidence type="ECO:0000259" key="9">
    <source>
        <dbReference type="Pfam" id="PF25987"/>
    </source>
</evidence>
<dbReference type="Pfam" id="PF25987">
    <property type="entry name" value="PRRT3"/>
    <property type="match status" value="1"/>
</dbReference>
<dbReference type="AlphaFoldDB" id="A0A6P8J2W9"/>
<evidence type="ECO:0000256" key="4">
    <source>
        <dbReference type="ARBA" id="ARBA00022729"/>
    </source>
</evidence>
<keyword evidence="5 8" id="KW-1133">Transmembrane helix</keyword>
<dbReference type="PANTHER" id="PTHR35578">
    <property type="entry name" value="PROLINE-RICH TRANSMEMBRANE PROTEIN 4-RELATED"/>
    <property type="match status" value="1"/>
</dbReference>
<organism evidence="10 11">
    <name type="scientific">Actinia tenebrosa</name>
    <name type="common">Australian red waratah sea anemone</name>
    <dbReference type="NCBI Taxonomy" id="6105"/>
    <lineage>
        <taxon>Eukaryota</taxon>
        <taxon>Metazoa</taxon>
        <taxon>Cnidaria</taxon>
        <taxon>Anthozoa</taxon>
        <taxon>Hexacorallia</taxon>
        <taxon>Actiniaria</taxon>
        <taxon>Actiniidae</taxon>
        <taxon>Actinia</taxon>
    </lineage>
</organism>
<keyword evidence="2" id="KW-0597">Phosphoprotein</keyword>
<dbReference type="GeneID" id="116308085"/>
<feature type="transmembrane region" description="Helical" evidence="8">
    <location>
        <begin position="55"/>
        <end position="76"/>
    </location>
</feature>